<evidence type="ECO:0000313" key="2">
    <source>
        <dbReference type="Proteomes" id="UP001060215"/>
    </source>
</evidence>
<organism evidence="1 2">
    <name type="scientific">Camellia lanceoleosa</name>
    <dbReference type="NCBI Taxonomy" id="1840588"/>
    <lineage>
        <taxon>Eukaryota</taxon>
        <taxon>Viridiplantae</taxon>
        <taxon>Streptophyta</taxon>
        <taxon>Embryophyta</taxon>
        <taxon>Tracheophyta</taxon>
        <taxon>Spermatophyta</taxon>
        <taxon>Magnoliopsida</taxon>
        <taxon>eudicotyledons</taxon>
        <taxon>Gunneridae</taxon>
        <taxon>Pentapetalae</taxon>
        <taxon>asterids</taxon>
        <taxon>Ericales</taxon>
        <taxon>Theaceae</taxon>
        <taxon>Camellia</taxon>
    </lineage>
</organism>
<accession>A0ACC0HRF2</accession>
<comment type="caution">
    <text evidence="1">The sequence shown here is derived from an EMBL/GenBank/DDBJ whole genome shotgun (WGS) entry which is preliminary data.</text>
</comment>
<protein>
    <submittedName>
        <fullName evidence="1">Uncharacterized protein</fullName>
    </submittedName>
</protein>
<gene>
    <name evidence="1" type="ORF">LOK49_LG05G02969</name>
</gene>
<dbReference type="EMBL" id="CM045761">
    <property type="protein sequence ID" value="KAI8015072.1"/>
    <property type="molecule type" value="Genomic_DNA"/>
</dbReference>
<proteinExistence type="predicted"/>
<evidence type="ECO:0000313" key="1">
    <source>
        <dbReference type="EMBL" id="KAI8015072.1"/>
    </source>
</evidence>
<keyword evidence="2" id="KW-1185">Reference proteome</keyword>
<reference evidence="1 2" key="1">
    <citation type="journal article" date="2022" name="Plant J.">
        <title>Chromosome-level genome of Camellia lanceoleosa provides a valuable resource for understanding genome evolution and self-incompatibility.</title>
        <authorList>
            <person name="Gong W."/>
            <person name="Xiao S."/>
            <person name="Wang L."/>
            <person name="Liao Z."/>
            <person name="Chang Y."/>
            <person name="Mo W."/>
            <person name="Hu G."/>
            <person name="Li W."/>
            <person name="Zhao G."/>
            <person name="Zhu H."/>
            <person name="Hu X."/>
            <person name="Ji K."/>
            <person name="Xiang X."/>
            <person name="Song Q."/>
            <person name="Yuan D."/>
            <person name="Jin S."/>
            <person name="Zhang L."/>
        </authorList>
    </citation>
    <scope>NUCLEOTIDE SEQUENCE [LARGE SCALE GENOMIC DNA]</scope>
    <source>
        <strain evidence="1">SQ_2022a</strain>
    </source>
</reference>
<name>A0ACC0HRF2_9ERIC</name>
<dbReference type="Proteomes" id="UP001060215">
    <property type="component" value="Chromosome 4"/>
</dbReference>
<sequence>MESCSSNLFQYRAAPLQTCLEVVIRWGGGRLQKSWVGTDIPTDTGMNTGTRITGGEVAAEAGVDVIVTGTGEGKEIIVIEAGAAAEVLIMTIAVGEADMIMRGVVGAVLIKRSPSPHKTPPSRGGSPDGRNHKERSRTPKSVSLRGRPADSRSPFRHSDADE</sequence>